<comment type="caution">
    <text evidence="2">The sequence shown here is derived from an EMBL/GenBank/DDBJ whole genome shotgun (WGS) entry which is preliminary data.</text>
</comment>
<dbReference type="InterPro" id="IPR040624">
    <property type="entry name" value="HalOD1"/>
</dbReference>
<name>A0ABD6B2Q4_9EURY</name>
<evidence type="ECO:0000313" key="2">
    <source>
        <dbReference type="EMBL" id="MFD1515354.1"/>
    </source>
</evidence>
<proteinExistence type="predicted"/>
<dbReference type="EMBL" id="JBHUDC010000008">
    <property type="protein sequence ID" value="MFD1515354.1"/>
    <property type="molecule type" value="Genomic_DNA"/>
</dbReference>
<dbReference type="RefSeq" id="WP_250875274.1">
    <property type="nucleotide sequence ID" value="NZ_JALXFV010000008.1"/>
</dbReference>
<feature type="domain" description="Halobacterial output" evidence="1">
    <location>
        <begin position="24"/>
        <end position="84"/>
    </location>
</feature>
<gene>
    <name evidence="2" type="ORF">ACFSBT_18905</name>
</gene>
<evidence type="ECO:0000259" key="1">
    <source>
        <dbReference type="Pfam" id="PF18545"/>
    </source>
</evidence>
<accession>A0ABD6B2Q4</accession>
<organism evidence="2 3">
    <name type="scientific">Halomarina rubra</name>
    <dbReference type="NCBI Taxonomy" id="2071873"/>
    <lineage>
        <taxon>Archaea</taxon>
        <taxon>Methanobacteriati</taxon>
        <taxon>Methanobacteriota</taxon>
        <taxon>Stenosarchaea group</taxon>
        <taxon>Halobacteria</taxon>
        <taxon>Halobacteriales</taxon>
        <taxon>Natronomonadaceae</taxon>
        <taxon>Halomarina</taxon>
    </lineage>
</organism>
<protein>
    <submittedName>
        <fullName evidence="2">HalOD1 output domain-containing protein</fullName>
    </submittedName>
</protein>
<sequence>MSTLQHSEEVYRAEDASPVELLGRALDDLFADTPPVYNVVDPDALNTLFEPRADGTPRVDGAVTFSYRDHEFAIDSDGEVRVEEF</sequence>
<evidence type="ECO:0000313" key="3">
    <source>
        <dbReference type="Proteomes" id="UP001597187"/>
    </source>
</evidence>
<reference evidence="2 3" key="1">
    <citation type="journal article" date="2019" name="Int. J. Syst. Evol. Microbiol.">
        <title>The Global Catalogue of Microorganisms (GCM) 10K type strain sequencing project: providing services to taxonomists for standard genome sequencing and annotation.</title>
        <authorList>
            <consortium name="The Broad Institute Genomics Platform"/>
            <consortium name="The Broad Institute Genome Sequencing Center for Infectious Disease"/>
            <person name="Wu L."/>
            <person name="Ma J."/>
        </authorList>
    </citation>
    <scope>NUCLEOTIDE SEQUENCE [LARGE SCALE GENOMIC DNA]</scope>
    <source>
        <strain evidence="2 3">CGMCC 1.12563</strain>
    </source>
</reference>
<keyword evidence="3" id="KW-1185">Reference proteome</keyword>
<dbReference type="Pfam" id="PF18545">
    <property type="entry name" value="HalOD1"/>
    <property type="match status" value="1"/>
</dbReference>
<dbReference type="Proteomes" id="UP001597187">
    <property type="component" value="Unassembled WGS sequence"/>
</dbReference>
<dbReference type="AlphaFoldDB" id="A0ABD6B2Q4"/>